<dbReference type="GO" id="GO:0016020">
    <property type="term" value="C:membrane"/>
    <property type="evidence" value="ECO:0007669"/>
    <property type="project" value="GOC"/>
</dbReference>
<dbReference type="GO" id="GO:0006506">
    <property type="term" value="P:GPI anchor biosynthetic process"/>
    <property type="evidence" value="ECO:0000318"/>
    <property type="project" value="GO_Central"/>
</dbReference>
<dbReference type="EMBL" id="GL377588">
    <property type="protein sequence ID" value="EFJ24801.1"/>
    <property type="molecule type" value="Genomic_DNA"/>
</dbReference>
<name>D8RS32_SELML</name>
<reference evidence="2 3" key="1">
    <citation type="journal article" date="2011" name="Science">
        <title>The Selaginella genome identifies genetic changes associated with the evolution of vascular plants.</title>
        <authorList>
            <person name="Banks J.A."/>
            <person name="Nishiyama T."/>
            <person name="Hasebe M."/>
            <person name="Bowman J.L."/>
            <person name="Gribskov M."/>
            <person name="dePamphilis C."/>
            <person name="Albert V.A."/>
            <person name="Aono N."/>
            <person name="Aoyama T."/>
            <person name="Ambrose B.A."/>
            <person name="Ashton N.W."/>
            <person name="Axtell M.J."/>
            <person name="Barker E."/>
            <person name="Barker M.S."/>
            <person name="Bennetzen J.L."/>
            <person name="Bonawitz N.D."/>
            <person name="Chapple C."/>
            <person name="Cheng C."/>
            <person name="Correa L.G."/>
            <person name="Dacre M."/>
            <person name="DeBarry J."/>
            <person name="Dreyer I."/>
            <person name="Elias M."/>
            <person name="Engstrom E.M."/>
            <person name="Estelle M."/>
            <person name="Feng L."/>
            <person name="Finet C."/>
            <person name="Floyd S.K."/>
            <person name="Frommer W.B."/>
            <person name="Fujita T."/>
            <person name="Gramzow L."/>
            <person name="Gutensohn M."/>
            <person name="Harholt J."/>
            <person name="Hattori M."/>
            <person name="Heyl A."/>
            <person name="Hirai T."/>
            <person name="Hiwatashi Y."/>
            <person name="Ishikawa M."/>
            <person name="Iwata M."/>
            <person name="Karol K.G."/>
            <person name="Koehler B."/>
            <person name="Kolukisaoglu U."/>
            <person name="Kubo M."/>
            <person name="Kurata T."/>
            <person name="Lalonde S."/>
            <person name="Li K."/>
            <person name="Li Y."/>
            <person name="Litt A."/>
            <person name="Lyons E."/>
            <person name="Manning G."/>
            <person name="Maruyama T."/>
            <person name="Michael T.P."/>
            <person name="Mikami K."/>
            <person name="Miyazaki S."/>
            <person name="Morinaga S."/>
            <person name="Murata T."/>
            <person name="Mueller-Roeber B."/>
            <person name="Nelson D.R."/>
            <person name="Obara M."/>
            <person name="Oguri Y."/>
            <person name="Olmstead R.G."/>
            <person name="Onodera N."/>
            <person name="Petersen B.L."/>
            <person name="Pils B."/>
            <person name="Prigge M."/>
            <person name="Rensing S.A."/>
            <person name="Riano-Pachon D.M."/>
            <person name="Roberts A.W."/>
            <person name="Sato Y."/>
            <person name="Scheller H.V."/>
            <person name="Schulz B."/>
            <person name="Schulz C."/>
            <person name="Shakirov E.V."/>
            <person name="Shibagaki N."/>
            <person name="Shinohara N."/>
            <person name="Shippen D.E."/>
            <person name="Soerensen I."/>
            <person name="Sotooka R."/>
            <person name="Sugimoto N."/>
            <person name="Sugita M."/>
            <person name="Sumikawa N."/>
            <person name="Tanurdzic M."/>
            <person name="Theissen G."/>
            <person name="Ulvskov P."/>
            <person name="Wakazuki S."/>
            <person name="Weng J.K."/>
            <person name="Willats W.W."/>
            <person name="Wipf D."/>
            <person name="Wolf P.G."/>
            <person name="Yang L."/>
            <person name="Zimmer A.D."/>
            <person name="Zhu Q."/>
            <person name="Mitros T."/>
            <person name="Hellsten U."/>
            <person name="Loque D."/>
            <person name="Otillar R."/>
            <person name="Salamov A."/>
            <person name="Schmutz J."/>
            <person name="Shapiro H."/>
            <person name="Lindquist E."/>
            <person name="Lucas S."/>
            <person name="Rokhsar D."/>
            <person name="Grigoriev I.V."/>
        </authorList>
    </citation>
    <scope>NUCLEOTIDE SEQUENCE [LARGE SCALE GENOMIC DNA]</scope>
</reference>
<dbReference type="STRING" id="88036.D8RS32"/>
<dbReference type="FunCoup" id="D8RS32">
    <property type="interactions" value="23"/>
</dbReference>
<evidence type="ECO:0000313" key="2">
    <source>
        <dbReference type="EMBL" id="EFJ24801.1"/>
    </source>
</evidence>
<evidence type="ECO:0000259" key="1">
    <source>
        <dbReference type="Pfam" id="PF03372"/>
    </source>
</evidence>
<proteinExistence type="predicted"/>
<dbReference type="InterPro" id="IPR005135">
    <property type="entry name" value="Endo/exonuclease/phosphatase"/>
</dbReference>
<dbReference type="GO" id="GO:0005783">
    <property type="term" value="C:endoplasmic reticulum"/>
    <property type="evidence" value="ECO:0000318"/>
    <property type="project" value="GO_Central"/>
</dbReference>
<accession>D8RS32</accession>
<dbReference type="PANTHER" id="PTHR14859:SF0">
    <property type="entry name" value="ENDONUCLEASE_EXONUCLEASE_PHOSPHATASE FAMILY PROTEIN, EXPRESSED"/>
    <property type="match status" value="1"/>
</dbReference>
<dbReference type="Proteomes" id="UP000001514">
    <property type="component" value="Unassembled WGS sequence"/>
</dbReference>
<sequence length="471" mass="52334">MAATPGTEQGANKEKLSDVLQRDCLQDEHDEAAQQQAKSWRHFTDKIVQLRFCMRSLAKKIATKFQRVHSQVCAECRCENQQVPQPRFIFRVVESTKSASMRVFSRNSSSGAGDSSRTVRLATMNVAMFSLASAVPEDLDLSSGNVSCTLLNHATLEGYSSMDCYNPTFGSCPTPPLGALLLEPISPPADQVEAEAIATVFAHHHRSKVNPAFSPNPFYSFHSSPCIELGTPLFAKSFHKASVFEVLRDSKADLIALQEVRAEEEKGMSPLTDLAEALGMHYAYAESWAPEFGNAILSRNLLKVVVDVPSFGEVCYCCTHLDHLDEDWRIKQVSAILEDTKKVPHFLAGDLNSLNRPDYSQERWAEIAKASSFFQACQLRAENRKMAPRSDVMERLLVEKGYMDSCAVASPEIPALVRGQEIQGTCKHNTRIDYILASPHLQYRFIPGSYKVVSSRGTSDHHLVTVDIGWS</sequence>
<dbReference type="Pfam" id="PF03372">
    <property type="entry name" value="Exo_endo_phos"/>
    <property type="match status" value="1"/>
</dbReference>
<gene>
    <name evidence="2" type="ORF">SELMODRAFT_414230</name>
</gene>
<feature type="domain" description="Endonuclease/exonuclease/phosphatase" evidence="1">
    <location>
        <begin position="240"/>
        <end position="461"/>
    </location>
</feature>
<dbReference type="PANTHER" id="PTHR14859">
    <property type="entry name" value="CALCOFLUOR WHITE HYPERSENSITIVE PROTEIN PRECURSOR"/>
    <property type="match status" value="1"/>
</dbReference>
<dbReference type="eggNOG" id="ENOG502QUBR">
    <property type="taxonomic scope" value="Eukaryota"/>
</dbReference>
<keyword evidence="3" id="KW-1185">Reference proteome</keyword>
<dbReference type="GO" id="GO:0003824">
    <property type="term" value="F:catalytic activity"/>
    <property type="evidence" value="ECO:0007669"/>
    <property type="project" value="InterPro"/>
</dbReference>
<dbReference type="KEGG" id="smo:SELMODRAFT_414230"/>
<dbReference type="InParanoid" id="D8RS32"/>
<dbReference type="InterPro" id="IPR051916">
    <property type="entry name" value="GPI-anchor_lipid_remodeler"/>
</dbReference>
<dbReference type="HOGENOM" id="CLU_050455_0_0_1"/>
<dbReference type="AlphaFoldDB" id="D8RS32"/>
<dbReference type="Gramene" id="EFJ24801">
    <property type="protein sequence ID" value="EFJ24801"/>
    <property type="gene ID" value="SELMODRAFT_414230"/>
</dbReference>
<protein>
    <recommendedName>
        <fullName evidence="1">Endonuclease/exonuclease/phosphatase domain-containing protein</fullName>
    </recommendedName>
</protein>
<dbReference type="InterPro" id="IPR036691">
    <property type="entry name" value="Endo/exonu/phosph_ase_sf"/>
</dbReference>
<organism evidence="3">
    <name type="scientific">Selaginella moellendorffii</name>
    <name type="common">Spikemoss</name>
    <dbReference type="NCBI Taxonomy" id="88036"/>
    <lineage>
        <taxon>Eukaryota</taxon>
        <taxon>Viridiplantae</taxon>
        <taxon>Streptophyta</taxon>
        <taxon>Embryophyta</taxon>
        <taxon>Tracheophyta</taxon>
        <taxon>Lycopodiopsida</taxon>
        <taxon>Selaginellales</taxon>
        <taxon>Selaginellaceae</taxon>
        <taxon>Selaginella</taxon>
    </lineage>
</organism>
<evidence type="ECO:0000313" key="3">
    <source>
        <dbReference type="Proteomes" id="UP000001514"/>
    </source>
</evidence>
<dbReference type="SUPFAM" id="SSF56219">
    <property type="entry name" value="DNase I-like"/>
    <property type="match status" value="1"/>
</dbReference>
<dbReference type="Gene3D" id="3.60.10.10">
    <property type="entry name" value="Endonuclease/exonuclease/phosphatase"/>
    <property type="match status" value="1"/>
</dbReference>